<keyword evidence="2" id="KW-0560">Oxidoreductase</keyword>
<dbReference type="KEGG" id="amob:HG15A2_16870"/>
<accession>A0A517MU55</accession>
<gene>
    <name evidence="2" type="primary">iolG_3</name>
    <name evidence="2" type="ORF">HG15A2_16870</name>
</gene>
<dbReference type="InterPro" id="IPR000683">
    <property type="entry name" value="Gfo/Idh/MocA-like_OxRdtase_N"/>
</dbReference>
<dbReference type="GO" id="GO:0000166">
    <property type="term" value="F:nucleotide binding"/>
    <property type="evidence" value="ECO:0007669"/>
    <property type="project" value="InterPro"/>
</dbReference>
<dbReference type="PANTHER" id="PTHR43818">
    <property type="entry name" value="BCDNA.GH03377"/>
    <property type="match status" value="1"/>
</dbReference>
<feature type="domain" description="Gfo/Idh/MocA-like oxidoreductase N-terminal" evidence="1">
    <location>
        <begin position="51"/>
        <end position="174"/>
    </location>
</feature>
<keyword evidence="3" id="KW-1185">Reference proteome</keyword>
<dbReference type="Pfam" id="PF01408">
    <property type="entry name" value="GFO_IDH_MocA"/>
    <property type="match status" value="1"/>
</dbReference>
<dbReference type="OrthoDB" id="253515at2"/>
<dbReference type="InterPro" id="IPR006311">
    <property type="entry name" value="TAT_signal"/>
</dbReference>
<dbReference type="Proteomes" id="UP000319852">
    <property type="component" value="Chromosome"/>
</dbReference>
<dbReference type="AlphaFoldDB" id="A0A517MU55"/>
<dbReference type="EC" id="1.1.1.18" evidence="2"/>
<dbReference type="SUPFAM" id="SSF51735">
    <property type="entry name" value="NAD(P)-binding Rossmann-fold domains"/>
    <property type="match status" value="1"/>
</dbReference>
<dbReference type="Gene3D" id="3.30.360.10">
    <property type="entry name" value="Dihydrodipicolinate Reductase, domain 2"/>
    <property type="match status" value="1"/>
</dbReference>
<protein>
    <submittedName>
        <fullName evidence="2">Inositol 2-dehydrogenase</fullName>
        <ecNumber evidence="2">1.1.1.18</ecNumber>
    </submittedName>
</protein>
<name>A0A517MU55_9BACT</name>
<sequence>MGSNNQDSPSPSQSTSRRNFLHTTSALAASGALTGAMGIARAAHPGGSDEIKIGLVGAGGRGTSAAAQAMNTEGPTKLVAVCDAFEHRLKACMKQLSSYGDKVDVPKERQHVGFDAYKKVLESDCDLVILATPPGFRPLHFEAAVAAGKHIFMEKPVAVDATGVRRVLEANKSAVEKNLAVAVGLQRRHEQAYIDTVKRIREDNQIGDIVSARAYWNGGGVWVRPRKPEQSEMAYQMENWYYFNWLCGDHITEQHIHNLDVINWIKDSYPVSAQGMGGREVRTGIDHGQIFDHHFVEFTYADDSKLFSQCRHIPNCWSKVGETVQGTNGRADVGAGEIYDASGKSAWKYGRGGRGGHQQEHHDLFASLRAGKIPNEAEYGAMSTMTSILGRMATYSGKMIQMKDALASELVVSPVDEFHSFDDTPPVVPDSNGRYPLPVPGKTAVV</sequence>
<dbReference type="PROSITE" id="PS51318">
    <property type="entry name" value="TAT"/>
    <property type="match status" value="1"/>
</dbReference>
<dbReference type="SUPFAM" id="SSF55347">
    <property type="entry name" value="Glyceraldehyde-3-phosphate dehydrogenase-like, C-terminal domain"/>
    <property type="match status" value="1"/>
</dbReference>
<reference evidence="2 3" key="1">
    <citation type="submission" date="2019-02" db="EMBL/GenBank/DDBJ databases">
        <title>Deep-cultivation of Planctomycetes and their phenomic and genomic characterization uncovers novel biology.</title>
        <authorList>
            <person name="Wiegand S."/>
            <person name="Jogler M."/>
            <person name="Boedeker C."/>
            <person name="Pinto D."/>
            <person name="Vollmers J."/>
            <person name="Rivas-Marin E."/>
            <person name="Kohn T."/>
            <person name="Peeters S.H."/>
            <person name="Heuer A."/>
            <person name="Rast P."/>
            <person name="Oberbeckmann S."/>
            <person name="Bunk B."/>
            <person name="Jeske O."/>
            <person name="Meyerdierks A."/>
            <person name="Storesund J.E."/>
            <person name="Kallscheuer N."/>
            <person name="Luecker S."/>
            <person name="Lage O.M."/>
            <person name="Pohl T."/>
            <person name="Merkel B.J."/>
            <person name="Hornburger P."/>
            <person name="Mueller R.-W."/>
            <person name="Bruemmer F."/>
            <person name="Labrenz M."/>
            <person name="Spormann A.M."/>
            <person name="Op den Camp H."/>
            <person name="Overmann J."/>
            <person name="Amann R."/>
            <person name="Jetten M.S.M."/>
            <person name="Mascher T."/>
            <person name="Medema M.H."/>
            <person name="Devos D.P."/>
            <person name="Kaster A.-K."/>
            <person name="Ovreas L."/>
            <person name="Rohde M."/>
            <person name="Galperin M.Y."/>
            <person name="Jogler C."/>
        </authorList>
    </citation>
    <scope>NUCLEOTIDE SEQUENCE [LARGE SCALE GENOMIC DNA]</scope>
    <source>
        <strain evidence="2 3">HG15A2</strain>
    </source>
</reference>
<proteinExistence type="predicted"/>
<dbReference type="PANTHER" id="PTHR43818:SF5">
    <property type="entry name" value="OXIDOREDUCTASE FAMILY PROTEIN"/>
    <property type="match status" value="1"/>
</dbReference>
<evidence type="ECO:0000313" key="2">
    <source>
        <dbReference type="EMBL" id="QDS98411.1"/>
    </source>
</evidence>
<evidence type="ECO:0000259" key="1">
    <source>
        <dbReference type="Pfam" id="PF01408"/>
    </source>
</evidence>
<evidence type="ECO:0000313" key="3">
    <source>
        <dbReference type="Proteomes" id="UP000319852"/>
    </source>
</evidence>
<dbReference type="GO" id="GO:0050112">
    <property type="term" value="F:inositol 2-dehydrogenase (NAD+) activity"/>
    <property type="evidence" value="ECO:0007669"/>
    <property type="project" value="UniProtKB-EC"/>
</dbReference>
<dbReference type="InterPro" id="IPR050463">
    <property type="entry name" value="Gfo/Idh/MocA_oxidrdct_glycsds"/>
</dbReference>
<organism evidence="2 3">
    <name type="scientific">Adhaeretor mobilis</name>
    <dbReference type="NCBI Taxonomy" id="1930276"/>
    <lineage>
        <taxon>Bacteria</taxon>
        <taxon>Pseudomonadati</taxon>
        <taxon>Planctomycetota</taxon>
        <taxon>Planctomycetia</taxon>
        <taxon>Pirellulales</taxon>
        <taxon>Lacipirellulaceae</taxon>
        <taxon>Adhaeretor</taxon>
    </lineage>
</organism>
<dbReference type="Gene3D" id="3.40.50.720">
    <property type="entry name" value="NAD(P)-binding Rossmann-like Domain"/>
    <property type="match status" value="1"/>
</dbReference>
<dbReference type="RefSeq" id="WP_145059538.1">
    <property type="nucleotide sequence ID" value="NZ_CP036263.1"/>
</dbReference>
<dbReference type="InterPro" id="IPR036291">
    <property type="entry name" value="NAD(P)-bd_dom_sf"/>
</dbReference>
<dbReference type="EMBL" id="CP036263">
    <property type="protein sequence ID" value="QDS98411.1"/>
    <property type="molecule type" value="Genomic_DNA"/>
</dbReference>